<comment type="caution">
    <text evidence="7">The sequence shown here is derived from an EMBL/GenBank/DDBJ whole genome shotgun (WGS) entry which is preliminary data.</text>
</comment>
<dbReference type="SUPFAM" id="SSF64518">
    <property type="entry name" value="Phase 1 flagellin"/>
    <property type="match status" value="1"/>
</dbReference>
<keyword evidence="7" id="KW-0966">Cell projection</keyword>
<dbReference type="Gene3D" id="1.20.1330.10">
    <property type="entry name" value="f41 fragment of flagellin, N-terminal domain"/>
    <property type="match status" value="2"/>
</dbReference>
<dbReference type="AlphaFoldDB" id="A0AA37SYF4"/>
<dbReference type="GO" id="GO:0005576">
    <property type="term" value="C:extracellular region"/>
    <property type="evidence" value="ECO:0007669"/>
    <property type="project" value="UniProtKB-SubCell"/>
</dbReference>
<keyword evidence="8" id="KW-1185">Reference proteome</keyword>
<keyword evidence="7" id="KW-0282">Flagellum</keyword>
<dbReference type="Gene3D" id="2.170.280.10">
    <property type="entry name" value="f41 fragment of flagellin, middle domain"/>
    <property type="match status" value="1"/>
</dbReference>
<feature type="domain" description="Flagellin C-terminal" evidence="6">
    <location>
        <begin position="192"/>
        <end position="277"/>
    </location>
</feature>
<comment type="function">
    <text evidence="4">Flagellin is the subunit protein which polymerizes to form the filaments of bacterial flagella.</text>
</comment>
<dbReference type="Proteomes" id="UP001156601">
    <property type="component" value="Unassembled WGS sequence"/>
</dbReference>
<dbReference type="PANTHER" id="PTHR42792:SF2">
    <property type="entry name" value="FLAGELLIN"/>
    <property type="match status" value="1"/>
</dbReference>
<evidence type="ECO:0000256" key="2">
    <source>
        <dbReference type="ARBA" id="ARBA00022525"/>
    </source>
</evidence>
<comment type="similarity">
    <text evidence="1 4">Belongs to the bacterial flagellin family.</text>
</comment>
<protein>
    <recommendedName>
        <fullName evidence="4">Flagellin</fullName>
    </recommendedName>
</protein>
<dbReference type="GO" id="GO:0009288">
    <property type="term" value="C:bacterial-type flagellum"/>
    <property type="evidence" value="ECO:0007669"/>
    <property type="project" value="UniProtKB-SubCell"/>
</dbReference>
<name>A0AA37SYF4_9ALTE</name>
<evidence type="ECO:0000313" key="7">
    <source>
        <dbReference type="EMBL" id="GLR70784.1"/>
    </source>
</evidence>
<reference evidence="7" key="1">
    <citation type="journal article" date="2014" name="Int. J. Syst. Evol. Microbiol.">
        <title>Complete genome sequence of Corynebacterium casei LMG S-19264T (=DSM 44701T), isolated from a smear-ripened cheese.</title>
        <authorList>
            <consortium name="US DOE Joint Genome Institute (JGI-PGF)"/>
            <person name="Walter F."/>
            <person name="Albersmeier A."/>
            <person name="Kalinowski J."/>
            <person name="Ruckert C."/>
        </authorList>
    </citation>
    <scope>NUCLEOTIDE SEQUENCE</scope>
    <source>
        <strain evidence="7">NBRC 110023</strain>
    </source>
</reference>
<gene>
    <name evidence="7" type="ORF">GCM10007852_16920</name>
</gene>
<dbReference type="PRINTS" id="PR00207">
    <property type="entry name" value="FLAGELLIN"/>
</dbReference>
<dbReference type="Gene3D" id="6.10.10.10">
    <property type="entry name" value="Flagellar export chaperone, C-terminal domain"/>
    <property type="match status" value="1"/>
</dbReference>
<evidence type="ECO:0000259" key="5">
    <source>
        <dbReference type="Pfam" id="PF00669"/>
    </source>
</evidence>
<evidence type="ECO:0000256" key="3">
    <source>
        <dbReference type="ARBA" id="ARBA00023143"/>
    </source>
</evidence>
<dbReference type="Pfam" id="PF00700">
    <property type="entry name" value="Flagellin_C"/>
    <property type="match status" value="1"/>
</dbReference>
<proteinExistence type="inferred from homology"/>
<dbReference type="EMBL" id="BSOT01000005">
    <property type="protein sequence ID" value="GLR70784.1"/>
    <property type="molecule type" value="Genomic_DNA"/>
</dbReference>
<evidence type="ECO:0000256" key="4">
    <source>
        <dbReference type="RuleBase" id="RU362073"/>
    </source>
</evidence>
<evidence type="ECO:0000313" key="8">
    <source>
        <dbReference type="Proteomes" id="UP001156601"/>
    </source>
</evidence>
<accession>A0AA37SYF4</accession>
<dbReference type="RefSeq" id="WP_284217064.1">
    <property type="nucleotide sequence ID" value="NZ_BSOT01000005.1"/>
</dbReference>
<dbReference type="GO" id="GO:0005198">
    <property type="term" value="F:structural molecule activity"/>
    <property type="evidence" value="ECO:0007669"/>
    <property type="project" value="UniProtKB-UniRule"/>
</dbReference>
<dbReference type="InterPro" id="IPR042187">
    <property type="entry name" value="Flagellin_C_sub2"/>
</dbReference>
<feature type="domain" description="Flagellin N-terminal" evidence="5">
    <location>
        <begin position="5"/>
        <end position="141"/>
    </location>
</feature>
<comment type="subcellular location">
    <subcellularLocation>
        <location evidence="4">Secreted</location>
    </subcellularLocation>
    <subcellularLocation>
        <location evidence="4">Bacterial flagellum</location>
    </subcellularLocation>
</comment>
<keyword evidence="7" id="KW-0969">Cilium</keyword>
<organism evidence="7 8">
    <name type="scientific">Agaribacter marinus</name>
    <dbReference type="NCBI Taxonomy" id="1431249"/>
    <lineage>
        <taxon>Bacteria</taxon>
        <taxon>Pseudomonadati</taxon>
        <taxon>Pseudomonadota</taxon>
        <taxon>Gammaproteobacteria</taxon>
        <taxon>Alteromonadales</taxon>
        <taxon>Alteromonadaceae</taxon>
        <taxon>Agaribacter</taxon>
    </lineage>
</organism>
<reference evidence="7" key="2">
    <citation type="submission" date="2023-01" db="EMBL/GenBank/DDBJ databases">
        <title>Draft genome sequence of Agaribacter marinus strain NBRC 110023.</title>
        <authorList>
            <person name="Sun Q."/>
            <person name="Mori K."/>
        </authorList>
    </citation>
    <scope>NUCLEOTIDE SEQUENCE</scope>
    <source>
        <strain evidence="7">NBRC 110023</strain>
    </source>
</reference>
<evidence type="ECO:0000259" key="6">
    <source>
        <dbReference type="Pfam" id="PF00700"/>
    </source>
</evidence>
<dbReference type="InterPro" id="IPR001492">
    <property type="entry name" value="Flagellin"/>
</dbReference>
<dbReference type="InterPro" id="IPR001029">
    <property type="entry name" value="Flagellin_N"/>
</dbReference>
<dbReference type="PANTHER" id="PTHR42792">
    <property type="entry name" value="FLAGELLIN"/>
    <property type="match status" value="1"/>
</dbReference>
<dbReference type="InterPro" id="IPR046358">
    <property type="entry name" value="Flagellin_C"/>
</dbReference>
<evidence type="ECO:0000256" key="1">
    <source>
        <dbReference type="ARBA" id="ARBA00005709"/>
    </source>
</evidence>
<keyword evidence="2 4" id="KW-0964">Secreted</keyword>
<keyword evidence="3 4" id="KW-0975">Bacterial flagellum</keyword>
<sequence>MALTVNTNISAINAQRQLFDSSNSLNKSFERLSSGFRINSAADDAAGLQISDKLTAQINGLNEAVRNANDGISLTQTAEGALGETTNALQRIRQLAVQSQNGINTAADRTALNNEVSSLLLEISRIATTTEFNGTNIFDGTYNSSFLVGANAGQKVNVDLRAAAIPTAGFSATGLGVNAVSVATSAAASGALTTIDNAISAVGSIRAGLGAVENRFQSSIRNISNVSENLSAARSRIQDTDFASETANLTKNQILQQASLSVLSQANQRPQIALSLLG</sequence>
<dbReference type="Pfam" id="PF00669">
    <property type="entry name" value="Flagellin_N"/>
    <property type="match status" value="1"/>
</dbReference>